<dbReference type="InterPro" id="IPR013083">
    <property type="entry name" value="Znf_RING/FYVE/PHD"/>
</dbReference>
<dbReference type="InterPro" id="IPR001841">
    <property type="entry name" value="Znf_RING"/>
</dbReference>
<keyword evidence="1" id="KW-1133">Transmembrane helix</keyword>
<dbReference type="AlphaFoldDB" id="A0A6C0BXN7"/>
<dbReference type="PROSITE" id="PS50089">
    <property type="entry name" value="ZF_RING_2"/>
    <property type="match status" value="1"/>
</dbReference>
<feature type="domain" description="RING-type" evidence="2">
    <location>
        <begin position="250"/>
        <end position="289"/>
    </location>
</feature>
<evidence type="ECO:0000313" key="3">
    <source>
        <dbReference type="EMBL" id="QHS96309.1"/>
    </source>
</evidence>
<dbReference type="SUPFAM" id="SSF57850">
    <property type="entry name" value="RING/U-box"/>
    <property type="match status" value="1"/>
</dbReference>
<keyword evidence="1" id="KW-0472">Membrane</keyword>
<sequence length="296" mass="34912">MASANEYIAHKTLCIVIKVMYLFITICSCTKLDFCNNLIDKNVINNSHEINNVINNGNYINVSGDKFILSILSINNSYINHSSSNYSKIDYYKKIEKCYNNKKTSFVVILILNKTNYSNYIFITYFSKRYQDSFIKNYKSESLNIIRRGDYIKFIKYFDFAITETYLYHENYKKKLAAIFTFIFMLITFGLGNNCYGLADQNTNIPLMDEFGTIHVNDIQEKKYDKIWYNITQFIYRLHPSTHKYNSDTCPICLCGWSAENIVVLPCYHKYHYDCLKQTQKQQSCPLCSKKHHIKF</sequence>
<dbReference type="SMART" id="SM00184">
    <property type="entry name" value="RING"/>
    <property type="match status" value="1"/>
</dbReference>
<protein>
    <recommendedName>
        <fullName evidence="2">RING-type domain-containing protein</fullName>
    </recommendedName>
</protein>
<feature type="transmembrane region" description="Helical" evidence="1">
    <location>
        <begin position="176"/>
        <end position="199"/>
    </location>
</feature>
<reference evidence="3" key="1">
    <citation type="journal article" date="2020" name="Nature">
        <title>Giant virus diversity and host interactions through global metagenomics.</title>
        <authorList>
            <person name="Schulz F."/>
            <person name="Roux S."/>
            <person name="Paez-Espino D."/>
            <person name="Jungbluth S."/>
            <person name="Walsh D.A."/>
            <person name="Denef V.J."/>
            <person name="McMahon K.D."/>
            <person name="Konstantinidis K.T."/>
            <person name="Eloe-Fadrosh E.A."/>
            <person name="Kyrpides N.C."/>
            <person name="Woyke T."/>
        </authorList>
    </citation>
    <scope>NUCLEOTIDE SEQUENCE</scope>
    <source>
        <strain evidence="3">GVMAG-M-3300020166-18</strain>
    </source>
</reference>
<organism evidence="3">
    <name type="scientific">viral metagenome</name>
    <dbReference type="NCBI Taxonomy" id="1070528"/>
    <lineage>
        <taxon>unclassified sequences</taxon>
        <taxon>metagenomes</taxon>
        <taxon>organismal metagenomes</taxon>
    </lineage>
</organism>
<dbReference type="EMBL" id="MN739271">
    <property type="protein sequence ID" value="QHS96309.1"/>
    <property type="molecule type" value="Genomic_DNA"/>
</dbReference>
<evidence type="ECO:0000259" key="2">
    <source>
        <dbReference type="PROSITE" id="PS50089"/>
    </source>
</evidence>
<dbReference type="Gene3D" id="3.30.40.10">
    <property type="entry name" value="Zinc/RING finger domain, C3HC4 (zinc finger)"/>
    <property type="match status" value="1"/>
</dbReference>
<accession>A0A6C0BXN7</accession>
<name>A0A6C0BXN7_9ZZZZ</name>
<evidence type="ECO:0000256" key="1">
    <source>
        <dbReference type="SAM" id="Phobius"/>
    </source>
</evidence>
<dbReference type="Pfam" id="PF13639">
    <property type="entry name" value="zf-RING_2"/>
    <property type="match status" value="1"/>
</dbReference>
<proteinExistence type="predicted"/>
<keyword evidence="1" id="KW-0812">Transmembrane</keyword>